<keyword evidence="2 8" id="KW-0813">Transport</keyword>
<dbReference type="InterPro" id="IPR035906">
    <property type="entry name" value="MetI-like_sf"/>
</dbReference>
<sequence>MKSKTSISSKIILTIFMLVIILPVLTLLVWTFTERWAWPDLWPQVFSMRAVDEILRRKEELIKLFASSILISLVVAVLSIVIGTMTARALVLYDFPGKDGAYFLSILPFMVPGTVFAMGVQVTFIKLGLNNNVLGVIIAHLVCSLPYAVRLLMDGTMAVGNGLEEQARVLGATPWKAFYKVTLPMLAPVMLSSFSMAYIVSFSQYFLTLLIGGGQVKTFTIVMVPLLQGGNRNIASVYSTVFLGVTLIIFGVFEWAAGRLGKNYGSEYYT</sequence>
<accession>A0ABT2RIE3</accession>
<comment type="subcellular location">
    <subcellularLocation>
        <location evidence="1">Cell inner membrane</location>
        <topology evidence="1">Multi-pass membrane protein</topology>
    </subcellularLocation>
    <subcellularLocation>
        <location evidence="8">Cell membrane</location>
        <topology evidence="8">Multi-pass membrane protein</topology>
    </subcellularLocation>
</comment>
<evidence type="ECO:0000256" key="2">
    <source>
        <dbReference type="ARBA" id="ARBA00022448"/>
    </source>
</evidence>
<comment type="similarity">
    <text evidence="8">Belongs to the binding-protein-dependent transport system permease family.</text>
</comment>
<keyword evidence="7 8" id="KW-0472">Membrane</keyword>
<protein>
    <submittedName>
        <fullName evidence="10">ABC transporter permease subunit</fullName>
    </submittedName>
</protein>
<keyword evidence="5 8" id="KW-0812">Transmembrane</keyword>
<evidence type="ECO:0000256" key="4">
    <source>
        <dbReference type="ARBA" id="ARBA00022519"/>
    </source>
</evidence>
<proteinExistence type="inferred from homology"/>
<feature type="transmembrane region" description="Helical" evidence="8">
    <location>
        <begin position="64"/>
        <end position="90"/>
    </location>
</feature>
<dbReference type="PANTHER" id="PTHR43357:SF4">
    <property type="entry name" value="INNER MEMBRANE ABC TRANSPORTER PERMEASE PROTEIN YDCV"/>
    <property type="match status" value="1"/>
</dbReference>
<evidence type="ECO:0000256" key="7">
    <source>
        <dbReference type="ARBA" id="ARBA00023136"/>
    </source>
</evidence>
<evidence type="ECO:0000256" key="6">
    <source>
        <dbReference type="ARBA" id="ARBA00022989"/>
    </source>
</evidence>
<dbReference type="Proteomes" id="UP001652431">
    <property type="component" value="Unassembled WGS sequence"/>
</dbReference>
<evidence type="ECO:0000256" key="1">
    <source>
        <dbReference type="ARBA" id="ARBA00004429"/>
    </source>
</evidence>
<dbReference type="CDD" id="cd06261">
    <property type="entry name" value="TM_PBP2"/>
    <property type="match status" value="1"/>
</dbReference>
<dbReference type="PANTHER" id="PTHR43357">
    <property type="entry name" value="INNER MEMBRANE ABC TRANSPORTER PERMEASE PROTEIN YDCV"/>
    <property type="match status" value="1"/>
</dbReference>
<evidence type="ECO:0000256" key="3">
    <source>
        <dbReference type="ARBA" id="ARBA00022475"/>
    </source>
</evidence>
<dbReference type="Gene3D" id="1.10.3720.10">
    <property type="entry name" value="MetI-like"/>
    <property type="match status" value="1"/>
</dbReference>
<evidence type="ECO:0000313" key="10">
    <source>
        <dbReference type="EMBL" id="MCU6684994.1"/>
    </source>
</evidence>
<evidence type="ECO:0000313" key="11">
    <source>
        <dbReference type="Proteomes" id="UP001652431"/>
    </source>
</evidence>
<feature type="transmembrane region" description="Helical" evidence="8">
    <location>
        <begin position="234"/>
        <end position="253"/>
    </location>
</feature>
<evidence type="ECO:0000256" key="5">
    <source>
        <dbReference type="ARBA" id="ARBA00022692"/>
    </source>
</evidence>
<evidence type="ECO:0000256" key="8">
    <source>
        <dbReference type="RuleBase" id="RU363032"/>
    </source>
</evidence>
<keyword evidence="11" id="KW-1185">Reference proteome</keyword>
<organism evidence="10 11">
    <name type="scientific">Dorea acetigenes</name>
    <dbReference type="NCBI Taxonomy" id="2981787"/>
    <lineage>
        <taxon>Bacteria</taxon>
        <taxon>Bacillati</taxon>
        <taxon>Bacillota</taxon>
        <taxon>Clostridia</taxon>
        <taxon>Lachnospirales</taxon>
        <taxon>Lachnospiraceae</taxon>
        <taxon>Dorea</taxon>
    </lineage>
</organism>
<feature type="transmembrane region" description="Helical" evidence="8">
    <location>
        <begin position="102"/>
        <end position="127"/>
    </location>
</feature>
<dbReference type="InterPro" id="IPR000515">
    <property type="entry name" value="MetI-like"/>
</dbReference>
<dbReference type="SUPFAM" id="SSF161098">
    <property type="entry name" value="MetI-like"/>
    <property type="match status" value="1"/>
</dbReference>
<name>A0ABT2RIE3_9FIRM</name>
<dbReference type="Pfam" id="PF00528">
    <property type="entry name" value="BPD_transp_1"/>
    <property type="match status" value="1"/>
</dbReference>
<evidence type="ECO:0000259" key="9">
    <source>
        <dbReference type="PROSITE" id="PS50928"/>
    </source>
</evidence>
<gene>
    <name evidence="10" type="ORF">OCV99_00235</name>
</gene>
<comment type="caution">
    <text evidence="10">The sequence shown here is derived from an EMBL/GenBank/DDBJ whole genome shotgun (WGS) entry which is preliminary data.</text>
</comment>
<dbReference type="RefSeq" id="WP_158367190.1">
    <property type="nucleotide sequence ID" value="NZ_JAOQJU010000001.1"/>
</dbReference>
<reference evidence="10 11" key="1">
    <citation type="journal article" date="2021" name="ISME Commun">
        <title>Automated analysis of genomic sequences facilitates high-throughput and comprehensive description of bacteria.</title>
        <authorList>
            <person name="Hitch T.C.A."/>
        </authorList>
    </citation>
    <scope>NUCLEOTIDE SEQUENCE [LARGE SCALE GENOMIC DNA]</scope>
    <source>
        <strain evidence="10 11">Sanger_03</strain>
    </source>
</reference>
<feature type="transmembrane region" description="Helical" evidence="8">
    <location>
        <begin position="133"/>
        <end position="153"/>
    </location>
</feature>
<keyword evidence="4" id="KW-0997">Cell inner membrane</keyword>
<keyword evidence="3" id="KW-1003">Cell membrane</keyword>
<dbReference type="EMBL" id="JAOQJU010000001">
    <property type="protein sequence ID" value="MCU6684994.1"/>
    <property type="molecule type" value="Genomic_DNA"/>
</dbReference>
<feature type="domain" description="ABC transmembrane type-1" evidence="9">
    <location>
        <begin position="65"/>
        <end position="253"/>
    </location>
</feature>
<keyword evidence="6 8" id="KW-1133">Transmembrane helix</keyword>
<dbReference type="PROSITE" id="PS50928">
    <property type="entry name" value="ABC_TM1"/>
    <property type="match status" value="1"/>
</dbReference>
<feature type="transmembrane region" description="Helical" evidence="8">
    <location>
        <begin position="12"/>
        <end position="32"/>
    </location>
</feature>